<sequence length="98" mass="10985">MQVLSNGIFLLFVIPSSSSKGKWPPPSLREFGICKGEGLFTTLSVNILKLGIVESRITTTTNSISEEEGKIDQNRGGEERRVKCRDGKVEWAEERQWS</sequence>
<dbReference type="AlphaFoldDB" id="A0A484MKD5"/>
<reference evidence="3 4" key="1">
    <citation type="submission" date="2018-04" db="EMBL/GenBank/DDBJ databases">
        <authorList>
            <person name="Vogel A."/>
        </authorList>
    </citation>
    <scope>NUCLEOTIDE SEQUENCE [LARGE SCALE GENOMIC DNA]</scope>
</reference>
<feature type="region of interest" description="Disordered" evidence="1">
    <location>
        <begin position="64"/>
        <end position="85"/>
    </location>
</feature>
<organism evidence="3 4">
    <name type="scientific">Cuscuta campestris</name>
    <dbReference type="NCBI Taxonomy" id="132261"/>
    <lineage>
        <taxon>Eukaryota</taxon>
        <taxon>Viridiplantae</taxon>
        <taxon>Streptophyta</taxon>
        <taxon>Embryophyta</taxon>
        <taxon>Tracheophyta</taxon>
        <taxon>Spermatophyta</taxon>
        <taxon>Magnoliopsida</taxon>
        <taxon>eudicotyledons</taxon>
        <taxon>Gunneridae</taxon>
        <taxon>Pentapetalae</taxon>
        <taxon>asterids</taxon>
        <taxon>lamiids</taxon>
        <taxon>Solanales</taxon>
        <taxon>Convolvulaceae</taxon>
        <taxon>Cuscuteae</taxon>
        <taxon>Cuscuta</taxon>
        <taxon>Cuscuta subgen. Grammica</taxon>
        <taxon>Cuscuta sect. Cleistogrammica</taxon>
    </lineage>
</organism>
<feature type="compositionally biased region" description="Basic and acidic residues" evidence="1">
    <location>
        <begin position="67"/>
        <end position="85"/>
    </location>
</feature>
<gene>
    <name evidence="3" type="ORF">CCAM_LOCUS31048</name>
</gene>
<evidence type="ECO:0000313" key="4">
    <source>
        <dbReference type="Proteomes" id="UP000595140"/>
    </source>
</evidence>
<feature type="signal peptide" evidence="2">
    <location>
        <begin position="1"/>
        <end position="19"/>
    </location>
</feature>
<name>A0A484MKD5_9ASTE</name>
<accession>A0A484MKD5</accession>
<dbReference type="EMBL" id="OOIL02003813">
    <property type="protein sequence ID" value="VFQ89272.1"/>
    <property type="molecule type" value="Genomic_DNA"/>
</dbReference>
<keyword evidence="2" id="KW-0732">Signal</keyword>
<evidence type="ECO:0000256" key="2">
    <source>
        <dbReference type="SAM" id="SignalP"/>
    </source>
</evidence>
<proteinExistence type="predicted"/>
<evidence type="ECO:0000313" key="3">
    <source>
        <dbReference type="EMBL" id="VFQ89272.1"/>
    </source>
</evidence>
<protein>
    <submittedName>
        <fullName evidence="3">Uncharacterized protein</fullName>
    </submittedName>
</protein>
<evidence type="ECO:0000256" key="1">
    <source>
        <dbReference type="SAM" id="MobiDB-lite"/>
    </source>
</evidence>
<keyword evidence="4" id="KW-1185">Reference proteome</keyword>
<feature type="chain" id="PRO_5019757134" evidence="2">
    <location>
        <begin position="20"/>
        <end position="98"/>
    </location>
</feature>
<dbReference type="Proteomes" id="UP000595140">
    <property type="component" value="Unassembled WGS sequence"/>
</dbReference>